<evidence type="ECO:0000313" key="2">
    <source>
        <dbReference type="EMBL" id="NVN45866.1"/>
    </source>
</evidence>
<dbReference type="InterPro" id="IPR027417">
    <property type="entry name" value="P-loop_NTPase"/>
</dbReference>
<dbReference type="SUPFAM" id="SSF53795">
    <property type="entry name" value="PEP carboxykinase-like"/>
    <property type="match status" value="1"/>
</dbReference>
<comment type="caution">
    <text evidence="2">The sequence shown here is derived from an EMBL/GenBank/DDBJ whole genome shotgun (WGS) entry which is preliminary data.</text>
</comment>
<feature type="domain" description="HPr kinase/phosphorylase C-terminal" evidence="1">
    <location>
        <begin position="25"/>
        <end position="95"/>
    </location>
</feature>
<dbReference type="InterPro" id="IPR011104">
    <property type="entry name" value="Hpr_kin/Pase_C"/>
</dbReference>
<organism evidence="2 3">
    <name type="scientific">Asaia spathodeae</name>
    <dbReference type="NCBI Taxonomy" id="657016"/>
    <lineage>
        <taxon>Bacteria</taxon>
        <taxon>Pseudomonadati</taxon>
        <taxon>Pseudomonadota</taxon>
        <taxon>Alphaproteobacteria</taxon>
        <taxon>Acetobacterales</taxon>
        <taxon>Acetobacteraceae</taxon>
        <taxon>Asaia</taxon>
    </lineage>
</organism>
<proteinExistence type="predicted"/>
<dbReference type="Proteomes" id="UP001516351">
    <property type="component" value="Unassembled WGS sequence"/>
</dbReference>
<accession>A0ABX2P1R3</accession>
<evidence type="ECO:0000259" key="1">
    <source>
        <dbReference type="Pfam" id="PF07475"/>
    </source>
</evidence>
<reference evidence="2 3" key="1">
    <citation type="submission" date="2020-06" db="EMBL/GenBank/DDBJ databases">
        <title>Synonyms of Asaia species.</title>
        <authorList>
            <person name="Sombolestani A."/>
        </authorList>
    </citation>
    <scope>NUCLEOTIDE SEQUENCE [LARGE SCALE GENOMIC DNA]</scope>
    <source>
        <strain evidence="2 3">LMG 27047</strain>
    </source>
</reference>
<protein>
    <recommendedName>
        <fullName evidence="1">HPr kinase/phosphorylase C-terminal domain-containing protein</fullName>
    </recommendedName>
</protein>
<dbReference type="Pfam" id="PF07475">
    <property type="entry name" value="Hpr_kinase_C"/>
    <property type="match status" value="1"/>
</dbReference>
<evidence type="ECO:0000313" key="3">
    <source>
        <dbReference type="Proteomes" id="UP001516351"/>
    </source>
</evidence>
<dbReference type="CDD" id="cd01918">
    <property type="entry name" value="HprK_C"/>
    <property type="match status" value="1"/>
</dbReference>
<keyword evidence="3" id="KW-1185">Reference proteome</keyword>
<name>A0ABX2P1R3_9PROT</name>
<gene>
    <name evidence="2" type="ORF">HW542_03470</name>
</gene>
<dbReference type="Gene3D" id="3.40.50.300">
    <property type="entry name" value="P-loop containing nucleotide triphosphate hydrolases"/>
    <property type="match status" value="1"/>
</dbReference>
<sequence>MSRSISHIPETAHRLCAKAPIMGRSLHASCASWEGLGVLLTGASGSGKSSLLLRLVESGFALVGDDQIVLQQTIARPAPALAGMIEVRGLGIVQMPYLPEAAIVLRVELGRNTPIQRLPEKTIDPLTGAWSLTLDAFHADAVAVIRTALRCIRGDLTLLCGVNGGMATANPLPKKHEES</sequence>
<dbReference type="EMBL" id="JABXXV010000002">
    <property type="protein sequence ID" value="NVN45866.1"/>
    <property type="molecule type" value="Genomic_DNA"/>
</dbReference>